<dbReference type="Proteomes" id="UP000466931">
    <property type="component" value="Chromosome"/>
</dbReference>
<dbReference type="GO" id="GO:0046677">
    <property type="term" value="P:response to antibiotic"/>
    <property type="evidence" value="ECO:0007669"/>
    <property type="project" value="InterPro"/>
</dbReference>
<reference evidence="1" key="2">
    <citation type="submission" date="2020-02" db="EMBL/GenBank/DDBJ databases">
        <authorList>
            <person name="Matsumoto Y."/>
            <person name="Motooka D."/>
            <person name="Nakamura S."/>
        </authorList>
    </citation>
    <scope>NUCLEOTIDE SEQUENCE</scope>
    <source>
        <strain evidence="1">JCM 13671</strain>
    </source>
</reference>
<dbReference type="GO" id="GO:0008800">
    <property type="term" value="F:beta-lactamase activity"/>
    <property type="evidence" value="ECO:0007669"/>
    <property type="project" value="InterPro"/>
</dbReference>
<dbReference type="EMBL" id="AP022612">
    <property type="protein sequence ID" value="BBZ34341.1"/>
    <property type="molecule type" value="Genomic_DNA"/>
</dbReference>
<dbReference type="InterPro" id="IPR012338">
    <property type="entry name" value="Beta-lactam/transpept-like"/>
</dbReference>
<dbReference type="PANTHER" id="PTHR35333">
    <property type="entry name" value="BETA-LACTAMASE"/>
    <property type="match status" value="1"/>
</dbReference>
<reference evidence="1" key="1">
    <citation type="journal article" date="2019" name="Emerg. Microbes Infect.">
        <title>Comprehensive subspecies identification of 175 nontuberculous mycobacteria species based on 7547 genomic profiles.</title>
        <authorList>
            <person name="Matsumoto Y."/>
            <person name="Kinjo T."/>
            <person name="Motooka D."/>
            <person name="Nabeya D."/>
            <person name="Jung N."/>
            <person name="Uechi K."/>
            <person name="Horii T."/>
            <person name="Iida T."/>
            <person name="Fujita J."/>
            <person name="Nakamura S."/>
        </authorList>
    </citation>
    <scope>NUCLEOTIDE SEQUENCE [LARGE SCALE GENOMIC DNA]</scope>
    <source>
        <strain evidence="1">JCM 13671</strain>
    </source>
</reference>
<dbReference type="AlphaFoldDB" id="A0A7I7XZD9"/>
<keyword evidence="1" id="KW-0449">Lipoprotein</keyword>
<protein>
    <submittedName>
        <fullName evidence="1">Putative lipoprotein LppW</fullName>
    </submittedName>
</protein>
<organism evidence="1 2">
    <name type="scientific">Mycolicibacterium confluentis</name>
    <dbReference type="NCBI Taxonomy" id="28047"/>
    <lineage>
        <taxon>Bacteria</taxon>
        <taxon>Bacillati</taxon>
        <taxon>Actinomycetota</taxon>
        <taxon>Actinomycetes</taxon>
        <taxon>Mycobacteriales</taxon>
        <taxon>Mycobacteriaceae</taxon>
        <taxon>Mycolicibacterium</taxon>
    </lineage>
</organism>
<accession>A0A7I7XZD9</accession>
<dbReference type="PROSITE" id="PS51257">
    <property type="entry name" value="PROKAR_LIPOPROTEIN"/>
    <property type="match status" value="1"/>
</dbReference>
<dbReference type="InterPro" id="IPR000871">
    <property type="entry name" value="Beta-lactam_class-A"/>
</dbReference>
<keyword evidence="2" id="KW-1185">Reference proteome</keyword>
<dbReference type="RefSeq" id="WP_085151590.1">
    <property type="nucleotide sequence ID" value="NZ_AP022612.1"/>
</dbReference>
<proteinExistence type="predicted"/>
<dbReference type="PANTHER" id="PTHR35333:SF3">
    <property type="entry name" value="BETA-LACTAMASE-TYPE TRANSPEPTIDASE FOLD CONTAINING PROTEIN"/>
    <property type="match status" value="1"/>
</dbReference>
<evidence type="ECO:0000313" key="2">
    <source>
        <dbReference type="Proteomes" id="UP000466931"/>
    </source>
</evidence>
<name>A0A7I7XZD9_9MYCO</name>
<sequence length="305" mass="32925">MRRRPILVRGMAALLTGVLLASSAGCEARVYGAPDRRAEAPQLTVVAPKAPTDATPAAAPHVPSPTFDGLDVRARQSVAEASEKGADITFMVLDRETRQQVSVGDGEWATASVAKLFIADDLLMREPNLSPEDRESLEVMLRSSDDDAAEIFWNRGGGGEIIERVAARYGLTDTAPPEQDGWWFTVTSAPDLVRYYDMLLNGTGGLPPERANIIVNNLAQSTPFGIDGYPQRFGIPDGLSGEPVAVKQGWMPLIGNDWMHLSTGIVGPGRRYVMVIHSLQAANDATARATITEAVKTMFPDGRIR</sequence>
<gene>
    <name evidence="1" type="primary">lppW</name>
    <name evidence="1" type="ORF">MCNF_29460</name>
</gene>
<dbReference type="Gene3D" id="3.40.710.10">
    <property type="entry name" value="DD-peptidase/beta-lactamase superfamily"/>
    <property type="match status" value="1"/>
</dbReference>
<evidence type="ECO:0000313" key="1">
    <source>
        <dbReference type="EMBL" id="BBZ34341.1"/>
    </source>
</evidence>
<dbReference type="OrthoDB" id="4981298at2"/>
<dbReference type="SUPFAM" id="SSF56601">
    <property type="entry name" value="beta-lactamase/transpeptidase-like"/>
    <property type="match status" value="1"/>
</dbReference>
<dbReference type="GO" id="GO:0030655">
    <property type="term" value="P:beta-lactam antibiotic catabolic process"/>
    <property type="evidence" value="ECO:0007669"/>
    <property type="project" value="InterPro"/>
</dbReference>